<dbReference type="EMBL" id="CP124685">
    <property type="protein sequence ID" value="WGX74731.1"/>
    <property type="molecule type" value="Genomic_DNA"/>
</dbReference>
<reference evidence="1 2" key="1">
    <citation type="submission" date="2023-04" db="EMBL/GenBank/DDBJ databases">
        <title>Bacteria Genome Submission.</title>
        <authorList>
            <person name="Isaac P."/>
        </authorList>
    </citation>
    <scope>NUCLEOTIDE SEQUENCE [LARGE SCALE GENOMIC DNA]</scope>
    <source>
        <strain evidence="1 2">SampleS7P1</strain>
    </source>
</reference>
<keyword evidence="2" id="KW-1185">Reference proteome</keyword>
<evidence type="ECO:0000313" key="2">
    <source>
        <dbReference type="Proteomes" id="UP001239169"/>
    </source>
</evidence>
<gene>
    <name evidence="1" type="ORF">QJS64_11230</name>
</gene>
<sequence length="70" mass="7943">MKKLRVLIVLIVIFIMFTSTSFARPGGGGHGGDLVVLQEDIVQAEVMQVHIITTQKNHQTQLRMLYFLFL</sequence>
<evidence type="ECO:0008006" key="3">
    <source>
        <dbReference type="Google" id="ProtNLM"/>
    </source>
</evidence>
<dbReference type="Proteomes" id="UP001239169">
    <property type="component" value="Chromosome"/>
</dbReference>
<evidence type="ECO:0000313" key="1">
    <source>
        <dbReference type="EMBL" id="WGX74731.1"/>
    </source>
</evidence>
<organism evidence="1 2">
    <name type="scientific">Paraclostridium bifermentans</name>
    <name type="common">Clostridium bifermentans</name>
    <dbReference type="NCBI Taxonomy" id="1490"/>
    <lineage>
        <taxon>Bacteria</taxon>
        <taxon>Bacillati</taxon>
        <taxon>Bacillota</taxon>
        <taxon>Clostridia</taxon>
        <taxon>Peptostreptococcales</taxon>
        <taxon>Peptostreptococcaceae</taxon>
        <taxon>Paraclostridium</taxon>
    </lineage>
</organism>
<protein>
    <recommendedName>
        <fullName evidence="3">Secreted protein</fullName>
    </recommendedName>
</protein>
<name>A0ABY8R200_PARBF</name>
<accession>A0ABY8R200</accession>
<proteinExistence type="predicted"/>